<accession>A0A2U1JDT8</accession>
<keyword evidence="8 9" id="KW-0472">Membrane</keyword>
<keyword evidence="12" id="KW-1185">Reference proteome</keyword>
<keyword evidence="3 10" id="KW-0813">Transport</keyword>
<keyword evidence="6" id="KW-1133">Transmembrane helix</keyword>
<comment type="similarity">
    <text evidence="2 10">Belongs to the mitochondrial carrier (TC 2.A.29) family.</text>
</comment>
<dbReference type="InterPro" id="IPR018108">
    <property type="entry name" value="MCP_transmembrane"/>
</dbReference>
<evidence type="ECO:0000313" key="11">
    <source>
        <dbReference type="EMBL" id="PWA03133.1"/>
    </source>
</evidence>
<evidence type="ECO:0000313" key="12">
    <source>
        <dbReference type="Proteomes" id="UP000245591"/>
    </source>
</evidence>
<keyword evidence="7" id="KW-0496">Mitochondrion</keyword>
<evidence type="ECO:0000256" key="8">
    <source>
        <dbReference type="ARBA" id="ARBA00023136"/>
    </source>
</evidence>
<dbReference type="PRINTS" id="PR00926">
    <property type="entry name" value="MITOCARRIER"/>
</dbReference>
<evidence type="ECO:0000256" key="5">
    <source>
        <dbReference type="ARBA" id="ARBA00022737"/>
    </source>
</evidence>
<evidence type="ECO:0008006" key="13">
    <source>
        <dbReference type="Google" id="ProtNLM"/>
    </source>
</evidence>
<evidence type="ECO:0000256" key="9">
    <source>
        <dbReference type="PROSITE-ProRule" id="PRU00282"/>
    </source>
</evidence>
<keyword evidence="5" id="KW-0677">Repeat</keyword>
<evidence type="ECO:0000256" key="10">
    <source>
        <dbReference type="RuleBase" id="RU000488"/>
    </source>
</evidence>
<feature type="repeat" description="Solcar" evidence="9">
    <location>
        <begin position="2"/>
        <end position="86"/>
    </location>
</feature>
<keyword evidence="4 9" id="KW-0812">Transmembrane</keyword>
<dbReference type="InterPro" id="IPR050391">
    <property type="entry name" value="Mito_Metabolite_Transporter"/>
</dbReference>
<evidence type="ECO:0000256" key="4">
    <source>
        <dbReference type="ARBA" id="ARBA00022692"/>
    </source>
</evidence>
<protein>
    <recommendedName>
        <fullName evidence="13">Mitochondrial dicarboxylate transporter</fullName>
    </recommendedName>
</protein>
<dbReference type="GO" id="GO:0055085">
    <property type="term" value="P:transmembrane transport"/>
    <property type="evidence" value="ECO:0007669"/>
    <property type="project" value="InterPro"/>
</dbReference>
<evidence type="ECO:0000256" key="2">
    <source>
        <dbReference type="ARBA" id="ARBA00006375"/>
    </source>
</evidence>
<name>A0A2U1JDT8_SMIAN</name>
<dbReference type="EMBL" id="MBFU01000028">
    <property type="protein sequence ID" value="PWA03133.1"/>
    <property type="molecule type" value="Genomic_DNA"/>
</dbReference>
<gene>
    <name evidence="11" type="ORF">BB558_000700</name>
</gene>
<proteinExistence type="inferred from homology"/>
<comment type="caution">
    <text evidence="11">The sequence shown here is derived from an EMBL/GenBank/DDBJ whole genome shotgun (WGS) entry which is preliminary data.</text>
</comment>
<dbReference type="PROSITE" id="PS50920">
    <property type="entry name" value="SOLCAR"/>
    <property type="match status" value="3"/>
</dbReference>
<dbReference type="PANTHER" id="PTHR45618">
    <property type="entry name" value="MITOCHONDRIAL DICARBOXYLATE CARRIER-RELATED"/>
    <property type="match status" value="1"/>
</dbReference>
<comment type="subcellular location">
    <subcellularLocation>
        <location evidence="1">Mitochondrion membrane</location>
        <topology evidence="1">Multi-pass membrane protein</topology>
    </subcellularLocation>
</comment>
<sequence length="293" mass="32520">MNNVQTPFYFGGVASVTASLFSHPGDLIKVRLQTYRGEMKSVLSVLFGIYRTEGIFGYFNGLSANILRQGTYSTVRFGVYEAIRDRYKNKNGNVSMHVSLTGGMIGGALGGCVGNPSDVALVRMQNDNKLPENMRRNYKNVFDGIFRIYREEGFKALYNGFGPNIGLSVVMTATQVGTYDLFKQMLVYFGMSGSSTQTHLASSILASLVAATAVSPIDVAKTRIMDSKTKVYSGLFDALIRIPREEKFIALFKGWTPAFLRLAPHTIIMFLVLERMKAGYIRYQEKGGKLLLQ</sequence>
<evidence type="ECO:0000256" key="3">
    <source>
        <dbReference type="ARBA" id="ARBA00022448"/>
    </source>
</evidence>
<dbReference type="Proteomes" id="UP000245591">
    <property type="component" value="Unassembled WGS sequence"/>
</dbReference>
<dbReference type="Pfam" id="PF00153">
    <property type="entry name" value="Mito_carr"/>
    <property type="match status" value="3"/>
</dbReference>
<dbReference type="SUPFAM" id="SSF103506">
    <property type="entry name" value="Mitochondrial carrier"/>
    <property type="match status" value="1"/>
</dbReference>
<reference evidence="11 12" key="1">
    <citation type="journal article" date="2018" name="MBio">
        <title>Comparative Genomics Reveals the Core Gene Toolbox for the Fungus-Insect Symbiosis.</title>
        <authorList>
            <person name="Wang Y."/>
            <person name="Stata M."/>
            <person name="Wang W."/>
            <person name="Stajich J.E."/>
            <person name="White M.M."/>
            <person name="Moncalvo J.M."/>
        </authorList>
    </citation>
    <scope>NUCLEOTIDE SEQUENCE [LARGE SCALE GENOMIC DNA]</scope>
    <source>
        <strain evidence="11 12">AUS-126-30</strain>
    </source>
</reference>
<evidence type="ECO:0000256" key="6">
    <source>
        <dbReference type="ARBA" id="ARBA00022989"/>
    </source>
</evidence>
<dbReference type="InterPro" id="IPR002067">
    <property type="entry name" value="MCP"/>
</dbReference>
<dbReference type="Gene3D" id="1.50.40.10">
    <property type="entry name" value="Mitochondrial carrier domain"/>
    <property type="match status" value="1"/>
</dbReference>
<dbReference type="GO" id="GO:0031966">
    <property type="term" value="C:mitochondrial membrane"/>
    <property type="evidence" value="ECO:0007669"/>
    <property type="project" value="UniProtKB-SubCell"/>
</dbReference>
<feature type="repeat" description="Solcar" evidence="9">
    <location>
        <begin position="194"/>
        <end position="279"/>
    </location>
</feature>
<evidence type="ECO:0000256" key="1">
    <source>
        <dbReference type="ARBA" id="ARBA00004225"/>
    </source>
</evidence>
<evidence type="ECO:0000256" key="7">
    <source>
        <dbReference type="ARBA" id="ARBA00023128"/>
    </source>
</evidence>
<dbReference type="InterPro" id="IPR023395">
    <property type="entry name" value="MCP_dom_sf"/>
</dbReference>
<dbReference type="AlphaFoldDB" id="A0A2U1JDT8"/>
<feature type="repeat" description="Solcar" evidence="9">
    <location>
        <begin position="94"/>
        <end position="185"/>
    </location>
</feature>
<organism evidence="11 12">
    <name type="scientific">Smittium angustum</name>
    <dbReference type="NCBI Taxonomy" id="133377"/>
    <lineage>
        <taxon>Eukaryota</taxon>
        <taxon>Fungi</taxon>
        <taxon>Fungi incertae sedis</taxon>
        <taxon>Zoopagomycota</taxon>
        <taxon>Kickxellomycotina</taxon>
        <taxon>Harpellomycetes</taxon>
        <taxon>Harpellales</taxon>
        <taxon>Legeriomycetaceae</taxon>
        <taxon>Smittium</taxon>
    </lineage>
</organism>